<keyword evidence="2" id="KW-0732">Signal</keyword>
<feature type="compositionally biased region" description="Low complexity" evidence="1">
    <location>
        <begin position="196"/>
        <end position="214"/>
    </location>
</feature>
<dbReference type="RefSeq" id="XP_020438755.1">
    <property type="nucleotide sequence ID" value="XM_020571481.1"/>
</dbReference>
<feature type="signal peptide" evidence="2">
    <location>
        <begin position="1"/>
        <end position="22"/>
    </location>
</feature>
<feature type="chain" id="PRO_5003040634" evidence="2">
    <location>
        <begin position="23"/>
        <end position="421"/>
    </location>
</feature>
<organism evidence="3 4">
    <name type="scientific">Heterostelium pallidum (strain ATCC 26659 / Pp 5 / PN500)</name>
    <name type="common">Cellular slime mold</name>
    <name type="synonym">Polysphondylium pallidum</name>
    <dbReference type="NCBI Taxonomy" id="670386"/>
    <lineage>
        <taxon>Eukaryota</taxon>
        <taxon>Amoebozoa</taxon>
        <taxon>Evosea</taxon>
        <taxon>Eumycetozoa</taxon>
        <taxon>Dictyostelia</taxon>
        <taxon>Acytosteliales</taxon>
        <taxon>Acytosteliaceae</taxon>
        <taxon>Heterostelium</taxon>
    </lineage>
</organism>
<dbReference type="InParanoid" id="D3AWH7"/>
<gene>
    <name evidence="3" type="ORF">PPL_00451</name>
</gene>
<comment type="caution">
    <text evidence="3">The sequence shown here is derived from an EMBL/GenBank/DDBJ whole genome shotgun (WGS) entry which is preliminary data.</text>
</comment>
<keyword evidence="4" id="KW-1185">Reference proteome</keyword>
<evidence type="ECO:0000256" key="2">
    <source>
        <dbReference type="SAM" id="SignalP"/>
    </source>
</evidence>
<dbReference type="EMBL" id="ADBJ01000002">
    <property type="protein sequence ID" value="EFA86650.1"/>
    <property type="molecule type" value="Genomic_DNA"/>
</dbReference>
<dbReference type="InterPro" id="IPR016159">
    <property type="entry name" value="Cullin_repeat-like_dom_sf"/>
</dbReference>
<reference evidence="3 4" key="1">
    <citation type="journal article" date="2011" name="Genome Res.">
        <title>Phylogeny-wide analysis of social amoeba genomes highlights ancient origins for complex intercellular communication.</title>
        <authorList>
            <person name="Heidel A.J."/>
            <person name="Lawal H.M."/>
            <person name="Felder M."/>
            <person name="Schilde C."/>
            <person name="Helps N.R."/>
            <person name="Tunggal B."/>
            <person name="Rivero F."/>
            <person name="John U."/>
            <person name="Schleicher M."/>
            <person name="Eichinger L."/>
            <person name="Platzer M."/>
            <person name="Noegel A.A."/>
            <person name="Schaap P."/>
            <person name="Gloeckner G."/>
        </authorList>
    </citation>
    <scope>NUCLEOTIDE SEQUENCE [LARGE SCALE GENOMIC DNA]</scope>
    <source>
        <strain evidence="4">ATCC 26659 / Pp 5 / PN500</strain>
    </source>
</reference>
<proteinExistence type="predicted"/>
<feature type="region of interest" description="Disordered" evidence="1">
    <location>
        <begin position="196"/>
        <end position="220"/>
    </location>
</feature>
<sequence length="421" mass="48097">MYYSFSSFLLLLFIANFYFVDSSTFSIHEQHLVEMQDKVTSANGLNNEVEIYQVDENSEPTLISKLPVGTPQTFVGNSTANGFPYLFFRMDPTLGLGFTFLVKNNTNDTFKLTTLDKYKMVSYFNISKFDIYICELEYMIIQYICTTAPSCPVTIGFYPKNQPCLAQNYSNQPKMPVNMTTGINYSPRSKESELEFLNESSSTGTNETETSTTGIQPEGPGTTLGKSIIISGDSNKLFSVPLISLTLTFTSFLFSYLKEKFGVKSIKYVLENNIIPSKIYMEGYQQIYNCLSTNSISLDMLYQKITSTIRNYLYNVKSEQFFYKPKTINDDLYHSQQLFNTFFALWSAFKKSMRTINTIIAPIIRCNYFEGKQSFISSGYHLFKQIIIESTILESKGIDTNQNIDNKEMYLSILGEINNSH</sequence>
<dbReference type="Proteomes" id="UP000001396">
    <property type="component" value="Unassembled WGS sequence"/>
</dbReference>
<name>D3AWH7_HETP5</name>
<dbReference type="AlphaFoldDB" id="D3AWH7"/>
<protein>
    <submittedName>
        <fullName evidence="3">Uncharacterized protein</fullName>
    </submittedName>
</protein>
<evidence type="ECO:0000256" key="1">
    <source>
        <dbReference type="SAM" id="MobiDB-lite"/>
    </source>
</evidence>
<accession>D3AWH7</accession>
<dbReference type="Gene3D" id="1.20.1310.10">
    <property type="entry name" value="Cullin Repeats"/>
    <property type="match status" value="1"/>
</dbReference>
<evidence type="ECO:0000313" key="3">
    <source>
        <dbReference type="EMBL" id="EFA86650.1"/>
    </source>
</evidence>
<dbReference type="GeneID" id="31355985"/>
<dbReference type="SUPFAM" id="SSF74788">
    <property type="entry name" value="Cullin repeat-like"/>
    <property type="match status" value="1"/>
</dbReference>
<evidence type="ECO:0000313" key="4">
    <source>
        <dbReference type="Proteomes" id="UP000001396"/>
    </source>
</evidence>